<dbReference type="Gene3D" id="3.40.50.1110">
    <property type="entry name" value="SGNH hydrolase"/>
    <property type="match status" value="1"/>
</dbReference>
<name>A0ABP7JZS7_9MICO</name>
<dbReference type="Pfam" id="PF13472">
    <property type="entry name" value="Lipase_GDSL_2"/>
    <property type="match status" value="1"/>
</dbReference>
<gene>
    <name evidence="2" type="ORF">GCM10022381_01360</name>
</gene>
<dbReference type="InterPro" id="IPR008265">
    <property type="entry name" value="Lipase_GDSL_AS"/>
</dbReference>
<dbReference type="EMBL" id="BAABCN010000002">
    <property type="protein sequence ID" value="GAA3860666.1"/>
    <property type="molecule type" value="Genomic_DNA"/>
</dbReference>
<evidence type="ECO:0000313" key="2">
    <source>
        <dbReference type="EMBL" id="GAA3860666.1"/>
    </source>
</evidence>
<proteinExistence type="predicted"/>
<dbReference type="PANTHER" id="PTHR30383">
    <property type="entry name" value="THIOESTERASE 1/PROTEASE 1/LYSOPHOSPHOLIPASE L1"/>
    <property type="match status" value="1"/>
</dbReference>
<dbReference type="InterPro" id="IPR013830">
    <property type="entry name" value="SGNH_hydro"/>
</dbReference>
<accession>A0ABP7JZS7</accession>
<evidence type="ECO:0000313" key="3">
    <source>
        <dbReference type="Proteomes" id="UP001501803"/>
    </source>
</evidence>
<dbReference type="InterPro" id="IPR036514">
    <property type="entry name" value="SGNH_hydro_sf"/>
</dbReference>
<keyword evidence="3" id="KW-1185">Reference proteome</keyword>
<sequence>MIQMNPLARLVEKSLMLPGRQMKESQFELLHPRGGHILFLGDSITEGGAWQEWFPKQQVLNRGIGSDTSAGVLNRLEVALRGDPSKVFLLIGTNDLGLGVGRETVLQNVSRIVDRIVGHTTATDLVLQSVMPRHARYASRIRALNASYRELADDAGATFLDLWPTLSDNRGGLLEQFTRDNLHLNGAGYEAWVSVLSPLIVRREENISG</sequence>
<reference evidence="3" key="1">
    <citation type="journal article" date="2019" name="Int. J. Syst. Evol. Microbiol.">
        <title>The Global Catalogue of Microorganisms (GCM) 10K type strain sequencing project: providing services to taxonomists for standard genome sequencing and annotation.</title>
        <authorList>
            <consortium name="The Broad Institute Genomics Platform"/>
            <consortium name="The Broad Institute Genome Sequencing Center for Infectious Disease"/>
            <person name="Wu L."/>
            <person name="Ma J."/>
        </authorList>
    </citation>
    <scope>NUCLEOTIDE SEQUENCE [LARGE SCALE GENOMIC DNA]</scope>
    <source>
        <strain evidence="3">JCM 17021</strain>
    </source>
</reference>
<organism evidence="2 3">
    <name type="scientific">Leifsonia kafniensis</name>
    <dbReference type="NCBI Taxonomy" id="475957"/>
    <lineage>
        <taxon>Bacteria</taxon>
        <taxon>Bacillati</taxon>
        <taxon>Actinomycetota</taxon>
        <taxon>Actinomycetes</taxon>
        <taxon>Micrococcales</taxon>
        <taxon>Microbacteriaceae</taxon>
        <taxon>Leifsonia</taxon>
    </lineage>
</organism>
<dbReference type="SUPFAM" id="SSF52266">
    <property type="entry name" value="SGNH hydrolase"/>
    <property type="match status" value="1"/>
</dbReference>
<dbReference type="InterPro" id="IPR051532">
    <property type="entry name" value="Ester_Hydrolysis_Enzymes"/>
</dbReference>
<dbReference type="GO" id="GO:0016787">
    <property type="term" value="F:hydrolase activity"/>
    <property type="evidence" value="ECO:0007669"/>
    <property type="project" value="UniProtKB-KW"/>
</dbReference>
<dbReference type="PANTHER" id="PTHR30383:SF5">
    <property type="entry name" value="SGNH HYDROLASE-TYPE ESTERASE DOMAIN-CONTAINING PROTEIN"/>
    <property type="match status" value="1"/>
</dbReference>
<comment type="caution">
    <text evidence="2">The sequence shown here is derived from an EMBL/GenBank/DDBJ whole genome shotgun (WGS) entry which is preliminary data.</text>
</comment>
<dbReference type="Proteomes" id="UP001501803">
    <property type="component" value="Unassembled WGS sequence"/>
</dbReference>
<keyword evidence="2" id="KW-0378">Hydrolase</keyword>
<dbReference type="PROSITE" id="PS01098">
    <property type="entry name" value="LIPASE_GDSL_SER"/>
    <property type="match status" value="1"/>
</dbReference>
<protein>
    <submittedName>
        <fullName evidence="2">SGNH/GDSL hydrolase family protein</fullName>
    </submittedName>
</protein>
<evidence type="ECO:0000259" key="1">
    <source>
        <dbReference type="Pfam" id="PF13472"/>
    </source>
</evidence>
<dbReference type="RefSeq" id="WP_345061289.1">
    <property type="nucleotide sequence ID" value="NZ_BAABCN010000002.1"/>
</dbReference>
<feature type="domain" description="SGNH hydrolase-type esterase" evidence="1">
    <location>
        <begin position="39"/>
        <end position="191"/>
    </location>
</feature>